<dbReference type="EMBL" id="AWEX01000006">
    <property type="protein sequence ID" value="KED05308.1"/>
    <property type="molecule type" value="Genomic_DNA"/>
</dbReference>
<sequence length="113" mass="13200">MSYLMIGIIILSIIVLVLGFFLLYYQAIVVSTIKKDFDKMRRELEYEFGFDEYDPSCNFSVMRRDLKKAVDDIKDINSLPLIKKAKEVKRLEDLQRTKDKAEKEIAELTRNGG</sequence>
<evidence type="ECO:0000256" key="2">
    <source>
        <dbReference type="SAM" id="Phobius"/>
    </source>
</evidence>
<evidence type="ECO:0000313" key="4">
    <source>
        <dbReference type="Proteomes" id="UP000028704"/>
    </source>
</evidence>
<keyword evidence="2" id="KW-0812">Transmembrane</keyword>
<name>A0A922T6G6_9STRE</name>
<dbReference type="Proteomes" id="UP000028704">
    <property type="component" value="Unassembled WGS sequence"/>
</dbReference>
<keyword evidence="2" id="KW-0472">Membrane</keyword>
<comment type="caution">
    <text evidence="3">The sequence shown here is derived from an EMBL/GenBank/DDBJ whole genome shotgun (WGS) entry which is preliminary data.</text>
</comment>
<reference evidence="3 4" key="1">
    <citation type="journal article" date="2014" name="Int. J. Syst. Evol. Microbiol.">
        <title>Phylogenomics and the dynamic genome evolution of the genus Streptococcus.</title>
        <authorList>
            <consortium name="The Broad Institute Genome Sequencing Platform"/>
            <person name="Richards V.P."/>
            <person name="Palmer S.R."/>
            <person name="Pavinski Bitar P.D."/>
            <person name="Qin X."/>
            <person name="Weinstock G.M."/>
            <person name="Highlander S.K."/>
            <person name="Town C.D."/>
            <person name="Burne R.A."/>
            <person name="Stanhope M.J."/>
        </authorList>
    </citation>
    <scope>NUCLEOTIDE SEQUENCE [LARGE SCALE GENOMIC DNA]</scope>
    <source>
        <strain evidence="3 4">CECT 5772</strain>
    </source>
</reference>
<keyword evidence="2" id="KW-1133">Transmembrane helix</keyword>
<accession>A0A922T6G6</accession>
<protein>
    <submittedName>
        <fullName evidence="3">Uncharacterized protein</fullName>
    </submittedName>
</protein>
<evidence type="ECO:0000313" key="3">
    <source>
        <dbReference type="EMBL" id="KED05308.1"/>
    </source>
</evidence>
<keyword evidence="1" id="KW-0175">Coiled coil</keyword>
<dbReference type="RefSeq" id="WP_037578518.1">
    <property type="nucleotide sequence ID" value="NZ_AWEX01000006.1"/>
</dbReference>
<gene>
    <name evidence="3" type="ORF">CECT5772_00696</name>
</gene>
<dbReference type="AlphaFoldDB" id="A0A922T6G6"/>
<organism evidence="3 4">
    <name type="scientific">Streptococcus equi subsp. ruminatorum CECT 5772</name>
    <dbReference type="NCBI Taxonomy" id="1051981"/>
    <lineage>
        <taxon>Bacteria</taxon>
        <taxon>Bacillati</taxon>
        <taxon>Bacillota</taxon>
        <taxon>Bacilli</taxon>
        <taxon>Lactobacillales</taxon>
        <taxon>Streptococcaceae</taxon>
        <taxon>Streptococcus</taxon>
    </lineage>
</organism>
<evidence type="ECO:0000256" key="1">
    <source>
        <dbReference type="SAM" id="Coils"/>
    </source>
</evidence>
<proteinExistence type="predicted"/>
<feature type="transmembrane region" description="Helical" evidence="2">
    <location>
        <begin position="6"/>
        <end position="33"/>
    </location>
</feature>
<feature type="coiled-coil region" evidence="1">
    <location>
        <begin position="84"/>
        <end position="111"/>
    </location>
</feature>